<evidence type="ECO:0000256" key="4">
    <source>
        <dbReference type="ARBA" id="ARBA00023242"/>
    </source>
</evidence>
<dbReference type="InterPro" id="IPR013929">
    <property type="entry name" value="RPAP1_C"/>
</dbReference>
<keyword evidence="3" id="KW-0804">Transcription</keyword>
<comment type="similarity">
    <text evidence="2">Belongs to the RPAP1 family.</text>
</comment>
<dbReference type="EMBL" id="OU892281">
    <property type="protein sequence ID" value="CAG9768549.1"/>
    <property type="molecule type" value="Genomic_DNA"/>
</dbReference>
<dbReference type="PANTHER" id="PTHR21483:SF18">
    <property type="entry name" value="RNA POLYMERASE II-ASSOCIATED PROTEIN 1"/>
    <property type="match status" value="1"/>
</dbReference>
<dbReference type="Pfam" id="PF25766">
    <property type="entry name" value="TPR_RPAP1"/>
    <property type="match status" value="1"/>
</dbReference>
<keyword evidence="10" id="KW-1185">Reference proteome</keyword>
<gene>
    <name evidence="9" type="ORF">CEUTPL_LOCUS9077</name>
</gene>
<evidence type="ECO:0000313" key="10">
    <source>
        <dbReference type="Proteomes" id="UP001152799"/>
    </source>
</evidence>
<name>A0A9N9QQL2_9CUCU</name>
<evidence type="ECO:0000256" key="5">
    <source>
        <dbReference type="SAM" id="MobiDB-lite"/>
    </source>
</evidence>
<feature type="domain" description="RPAP1 C-terminal" evidence="6">
    <location>
        <begin position="296"/>
        <end position="361"/>
    </location>
</feature>
<evidence type="ECO:0000256" key="1">
    <source>
        <dbReference type="ARBA" id="ARBA00004123"/>
    </source>
</evidence>
<dbReference type="InterPro" id="IPR057989">
    <property type="entry name" value="TPR_RPAP1/MINIYO-like"/>
</dbReference>
<feature type="domain" description="RPAP1 N-terminal" evidence="7">
    <location>
        <begin position="183"/>
        <end position="226"/>
    </location>
</feature>
<sequence length="1164" mass="133900">MYKLGNNKDNEEDEDQEMLNQEAEFYKQKALNKLIPAATAVKSNKDVHQTPKSTKNDLEKMEIEPTGENIQDQLANTFEAIPKGMDLSPIKENVQNYNKTSITYDPNGFPKPVRRNTDIKPLKGSIFSQHMKRLKKNSEVVTTTENKTDVNKSIFSLQGKKENEQTRLNAHTPAILSTTERLQIHEENLETLNHMNQEEILANKKQLLSSLDPALIQFLRDRQSLKQKEIESGYKTNTKQNITAENLGVEQVEVLQEMLSMPESNGWLNFNKFEANKLAWMQDMPIPKLKQTEGFEARFDFDGYLLPWCVAEINEANRYLYHHGDEPERPGYSLQELLSLSRSNVMQQRIMALNTLANILSIEQTGVYEKVFDLPIEQIFFVLRVALDDNTPSVLAAAAKALRNLVYFQIDETCLDNMLGFGMGFVQPILAIDSAMEDDITVNDQQLAETNLVKCLIRSGILTRIRYIVNTIKPHTETIIHCIEILIRLARDSEFIINKILQCEGLIGSLIKYFLPPFKSLGLDKSCPGYFMPLPHIIKLLRVLSSRNRNIAASLLNKYDLLIIMMSYLNEDHFSQNAFAMRLQVESMYYWTVVLHYGLSIDSLSQHSNIILKFLDYHFKNTNNDMSTTLIRQSHVTALFMLLTKAVEKEHVLFQSLTTQCFEKWMSQFRILQEFKCAHSQITTSILYYAAVCNRNGVNINGSGLFELIFDSDGFKFATNNILNGSILLNNFQTHQTTANLKSLEAAAWFSMDHIIPVMQTNSCIPFLYALTSFIMSSDSSKLKTKFLNYPNIKMYTEKLKSSKSYYNIGNWFARCESFLIMNILKIVVNIQADIDPASYYDTAVKCLCVFSTEQKQDMKFLLDNMVFCPRFYPVEVAMSNTQINERNTELDRAWSNLDEIKKVYANVLGITGNLITFDSSLCLDTSIGNVIPVDWIYTPLVVLYSNYQKRSKNEVHNEQEDFQIVINCLRWVLIYETHFETLSNCISPAEKYVRLGCLFLASDNLFLHAELQDLMTQVYGFLIRDEKMIDFKKQISGLTSFKDFFMQLLDQYQAVSYGNKVFGNVLLFPLVKRHDVGFRKALWSEYLAVVQSFNLSADEVWIHPCDLIKPEDTDMSLCTSYYRAWATNIIPKNSIMHEIASKNIEFFKRRMEKDSKSANIGDL</sequence>
<feature type="region of interest" description="Disordered" evidence="5">
    <location>
        <begin position="1"/>
        <end position="21"/>
    </location>
</feature>
<evidence type="ECO:0000259" key="6">
    <source>
        <dbReference type="Pfam" id="PF08620"/>
    </source>
</evidence>
<evidence type="ECO:0008006" key="11">
    <source>
        <dbReference type="Google" id="ProtNLM"/>
    </source>
</evidence>
<feature type="domain" description="RPAP1/MINIYO-like TPR repeats" evidence="8">
    <location>
        <begin position="937"/>
        <end position="1155"/>
    </location>
</feature>
<evidence type="ECO:0000259" key="7">
    <source>
        <dbReference type="Pfam" id="PF08621"/>
    </source>
</evidence>
<evidence type="ECO:0000259" key="8">
    <source>
        <dbReference type="Pfam" id="PF25766"/>
    </source>
</evidence>
<dbReference type="SUPFAM" id="SSF48371">
    <property type="entry name" value="ARM repeat"/>
    <property type="match status" value="1"/>
</dbReference>
<dbReference type="PANTHER" id="PTHR21483">
    <property type="entry name" value="RNA POLYMERASE II-ASSOCIATED PROTEIN 1"/>
    <property type="match status" value="1"/>
</dbReference>
<evidence type="ECO:0000256" key="3">
    <source>
        <dbReference type="ARBA" id="ARBA00023163"/>
    </source>
</evidence>
<dbReference type="Proteomes" id="UP001152799">
    <property type="component" value="Chromosome 5"/>
</dbReference>
<dbReference type="OrthoDB" id="348201at2759"/>
<protein>
    <recommendedName>
        <fullName evidence="11">RNA polymerase II-associated protein 1</fullName>
    </recommendedName>
</protein>
<organism evidence="9 10">
    <name type="scientific">Ceutorhynchus assimilis</name>
    <name type="common">cabbage seed weevil</name>
    <dbReference type="NCBI Taxonomy" id="467358"/>
    <lineage>
        <taxon>Eukaryota</taxon>
        <taxon>Metazoa</taxon>
        <taxon>Ecdysozoa</taxon>
        <taxon>Arthropoda</taxon>
        <taxon>Hexapoda</taxon>
        <taxon>Insecta</taxon>
        <taxon>Pterygota</taxon>
        <taxon>Neoptera</taxon>
        <taxon>Endopterygota</taxon>
        <taxon>Coleoptera</taxon>
        <taxon>Polyphaga</taxon>
        <taxon>Cucujiformia</taxon>
        <taxon>Curculionidae</taxon>
        <taxon>Ceutorhynchinae</taxon>
        <taxon>Ceutorhynchus</taxon>
    </lineage>
</organism>
<evidence type="ECO:0000256" key="2">
    <source>
        <dbReference type="ARBA" id="ARBA00009953"/>
    </source>
</evidence>
<keyword evidence="4" id="KW-0539">Nucleus</keyword>
<proteinExistence type="inferred from homology"/>
<accession>A0A9N9QQL2</accession>
<dbReference type="InterPro" id="IPR011989">
    <property type="entry name" value="ARM-like"/>
</dbReference>
<dbReference type="Pfam" id="PF08621">
    <property type="entry name" value="RPAP1_N"/>
    <property type="match status" value="1"/>
</dbReference>
<dbReference type="AlphaFoldDB" id="A0A9N9QQL2"/>
<dbReference type="InterPro" id="IPR013930">
    <property type="entry name" value="RPAP1_N"/>
</dbReference>
<reference evidence="9" key="1">
    <citation type="submission" date="2022-01" db="EMBL/GenBank/DDBJ databases">
        <authorList>
            <person name="King R."/>
        </authorList>
    </citation>
    <scope>NUCLEOTIDE SEQUENCE</scope>
</reference>
<dbReference type="Pfam" id="PF08620">
    <property type="entry name" value="RPAP1_C"/>
    <property type="match status" value="1"/>
</dbReference>
<dbReference type="InterPro" id="IPR039913">
    <property type="entry name" value="RPAP1/Rba50"/>
</dbReference>
<dbReference type="GO" id="GO:0006366">
    <property type="term" value="P:transcription by RNA polymerase II"/>
    <property type="evidence" value="ECO:0007669"/>
    <property type="project" value="InterPro"/>
</dbReference>
<evidence type="ECO:0000313" key="9">
    <source>
        <dbReference type="EMBL" id="CAG9768549.1"/>
    </source>
</evidence>
<dbReference type="Gene3D" id="1.25.10.10">
    <property type="entry name" value="Leucine-rich Repeat Variant"/>
    <property type="match status" value="1"/>
</dbReference>
<comment type="subcellular location">
    <subcellularLocation>
        <location evidence="1">Nucleus</location>
    </subcellularLocation>
</comment>
<dbReference type="InterPro" id="IPR016024">
    <property type="entry name" value="ARM-type_fold"/>
</dbReference>